<feature type="region of interest" description="Disordered" evidence="1">
    <location>
        <begin position="1"/>
        <end position="53"/>
    </location>
</feature>
<evidence type="ECO:0000256" key="1">
    <source>
        <dbReference type="SAM" id="MobiDB-lite"/>
    </source>
</evidence>
<organism evidence="2">
    <name type="scientific">Arion vulgaris</name>
    <dbReference type="NCBI Taxonomy" id="1028688"/>
    <lineage>
        <taxon>Eukaryota</taxon>
        <taxon>Metazoa</taxon>
        <taxon>Spiralia</taxon>
        <taxon>Lophotrochozoa</taxon>
        <taxon>Mollusca</taxon>
        <taxon>Gastropoda</taxon>
        <taxon>Heterobranchia</taxon>
        <taxon>Euthyneura</taxon>
        <taxon>Panpulmonata</taxon>
        <taxon>Eupulmonata</taxon>
        <taxon>Stylommatophora</taxon>
        <taxon>Helicina</taxon>
        <taxon>Arionoidea</taxon>
        <taxon>Arionidae</taxon>
        <taxon>Arion</taxon>
    </lineage>
</organism>
<dbReference type="EMBL" id="HACG01050561">
    <property type="protein sequence ID" value="CEK97426.1"/>
    <property type="molecule type" value="Transcribed_RNA"/>
</dbReference>
<dbReference type="AlphaFoldDB" id="A0A0B7BYH8"/>
<sequence>GHSSSGPGSVPPAGYNMGGLSPGSNLHSGGVSNPQTNGAQPISFSNQPSTANNQDEFLHFLDNPLSSEPMFESTADFSLFEDILNGK</sequence>
<proteinExistence type="predicted"/>
<reference evidence="2" key="1">
    <citation type="submission" date="2014-12" db="EMBL/GenBank/DDBJ databases">
        <title>Insight into the proteome of Arion vulgaris.</title>
        <authorList>
            <person name="Aradska J."/>
            <person name="Bulat T."/>
            <person name="Smidak R."/>
            <person name="Sarate P."/>
            <person name="Gangsoo J."/>
            <person name="Sialana F."/>
            <person name="Bilban M."/>
            <person name="Lubec G."/>
        </authorList>
    </citation>
    <scope>NUCLEOTIDE SEQUENCE</scope>
    <source>
        <tissue evidence="2">Skin</tissue>
    </source>
</reference>
<protein>
    <submittedName>
        <fullName evidence="2">Uncharacterized protein</fullName>
    </submittedName>
</protein>
<name>A0A0B7BYH8_9EUPU</name>
<gene>
    <name evidence="2" type="primary">ORF215769</name>
</gene>
<feature type="compositionally biased region" description="Low complexity" evidence="1">
    <location>
        <begin position="1"/>
        <end position="14"/>
    </location>
</feature>
<feature type="compositionally biased region" description="Polar residues" evidence="1">
    <location>
        <begin position="22"/>
        <end position="53"/>
    </location>
</feature>
<accession>A0A0B7BYH8</accession>
<feature type="non-terminal residue" evidence="2">
    <location>
        <position position="1"/>
    </location>
</feature>
<evidence type="ECO:0000313" key="2">
    <source>
        <dbReference type="EMBL" id="CEK97426.1"/>
    </source>
</evidence>